<name>Q03TE0_LEVBA</name>
<sequence>MSLLIFMAYTKLNFSKKVTRFDNYLSPITPACKTRELPQQLEHRHPTLYGDPHQPQGLVTTWTNALHPHALYFAGYVDPTSSNFTSISQQILTDVTQQALSGHHQSLITRDFAPQHPFHLWLTKHEFHLIRTTYLPQLTLTTTGLPDAHATVLSAAQVLANPKLCQQLSAWAYQDYAQTHLNNPVISQSPEAWQARIFRDQILEAPLALMVNEHLEAWLFSFADSPTSVAIAWPGERHSGQLDHLLPVILNWLQRHFHTLAGEFDTTDPLAMHLQSRLPFPPTAAYMTYQRQLPISNKRI</sequence>
<protein>
    <submittedName>
        <fullName evidence="1">Uncharacterized protein</fullName>
    </submittedName>
</protein>
<evidence type="ECO:0000313" key="1">
    <source>
        <dbReference type="EMBL" id="ABJ63532.1"/>
    </source>
</evidence>
<dbReference type="PATRIC" id="fig|387344.15.peg.365"/>
<organism evidence="1 2">
    <name type="scientific">Levilactobacillus brevis (strain ATCC 367 / BCRC 12310 / CIP 105137 / JCM 1170 / LMG 11437 / NCIMB 947 / NCTC 947)</name>
    <name type="common">Lactobacillus brevis</name>
    <dbReference type="NCBI Taxonomy" id="387344"/>
    <lineage>
        <taxon>Bacteria</taxon>
        <taxon>Bacillati</taxon>
        <taxon>Bacillota</taxon>
        <taxon>Bacilli</taxon>
        <taxon>Lactobacillales</taxon>
        <taxon>Lactobacillaceae</taxon>
        <taxon>Levilactobacillus</taxon>
    </lineage>
</organism>
<evidence type="ECO:0000313" key="2">
    <source>
        <dbReference type="Proteomes" id="UP000001652"/>
    </source>
</evidence>
<dbReference type="STRING" id="387344.LVIS_0369"/>
<dbReference type="KEGG" id="lbr:LVIS_0369"/>
<reference evidence="1 2" key="1">
    <citation type="journal article" date="2006" name="Proc. Natl. Acad. Sci. U.S.A.">
        <title>Comparative genomics of the lactic acid bacteria.</title>
        <authorList>
            <person name="Makarova K."/>
            <person name="Slesarev A."/>
            <person name="Wolf Y."/>
            <person name="Sorokin A."/>
            <person name="Mirkin B."/>
            <person name="Koonin E."/>
            <person name="Pavlov A."/>
            <person name="Pavlova N."/>
            <person name="Karamychev V."/>
            <person name="Polouchine N."/>
            <person name="Shakhova V."/>
            <person name="Grigoriev I."/>
            <person name="Lou Y."/>
            <person name="Rohksar D."/>
            <person name="Lucas S."/>
            <person name="Huang K."/>
            <person name="Goodstein D.M."/>
            <person name="Hawkins T."/>
            <person name="Plengvidhya V."/>
            <person name="Welker D."/>
            <person name="Hughes J."/>
            <person name="Goh Y."/>
            <person name="Benson A."/>
            <person name="Baldwin K."/>
            <person name="Lee J.H."/>
            <person name="Diaz-Muniz I."/>
            <person name="Dosti B."/>
            <person name="Smeianov V."/>
            <person name="Wechter W."/>
            <person name="Barabote R."/>
            <person name="Lorca G."/>
            <person name="Altermann E."/>
            <person name="Barrangou R."/>
            <person name="Ganesan B."/>
            <person name="Xie Y."/>
            <person name="Rawsthorne H."/>
            <person name="Tamir D."/>
            <person name="Parker C."/>
            <person name="Breidt F."/>
            <person name="Broadbent J."/>
            <person name="Hutkins R."/>
            <person name="O'Sullivan D."/>
            <person name="Steele J."/>
            <person name="Unlu G."/>
            <person name="Saier M."/>
            <person name="Klaenhammer T."/>
            <person name="Richardson P."/>
            <person name="Kozyavkin S."/>
            <person name="Weimer B."/>
            <person name="Mills D."/>
        </authorList>
    </citation>
    <scope>NUCLEOTIDE SEQUENCE [LARGE SCALE GENOMIC DNA]</scope>
    <source>
        <strain evidence="2">ATCC 367 / BCRC 12310 / CIP 105137 / JCM 1170 / LMG 11437 / NCIMB 947 / NCTC 947</strain>
    </source>
</reference>
<dbReference type="AlphaFoldDB" id="Q03TE0"/>
<dbReference type="eggNOG" id="COG0456">
    <property type="taxonomic scope" value="Bacteria"/>
</dbReference>
<dbReference type="Proteomes" id="UP000001652">
    <property type="component" value="Chromosome"/>
</dbReference>
<dbReference type="RefSeq" id="WP_011667160.1">
    <property type="nucleotide sequence ID" value="NC_008497.1"/>
</dbReference>
<accession>Q03TE0</accession>
<proteinExistence type="predicted"/>
<dbReference type="EMBL" id="CP000416">
    <property type="protein sequence ID" value="ABJ63532.1"/>
    <property type="molecule type" value="Genomic_DNA"/>
</dbReference>
<dbReference type="HOGENOM" id="CLU_1097488_0_0_9"/>
<gene>
    <name evidence="1" type="ordered locus">LVIS_0369</name>
</gene>
<keyword evidence="2" id="KW-1185">Reference proteome</keyword>